<dbReference type="RefSeq" id="WP_008275314.1">
    <property type="nucleotide sequence ID" value="NZ_AAXW01000013.1"/>
</dbReference>
<evidence type="ECO:0000313" key="5">
    <source>
        <dbReference type="Proteomes" id="UP000003781"/>
    </source>
</evidence>
<reference evidence="4 5" key="1">
    <citation type="submission" date="2007-03" db="EMBL/GenBank/DDBJ databases">
        <authorList>
            <person name="Stal L."/>
            <person name="Ferriera S."/>
            <person name="Johnson J."/>
            <person name="Kravitz S."/>
            <person name="Beeson K."/>
            <person name="Sutton G."/>
            <person name="Rogers Y.-H."/>
            <person name="Friedman R."/>
            <person name="Frazier M."/>
            <person name="Venter J.C."/>
        </authorList>
    </citation>
    <scope>NUCLEOTIDE SEQUENCE [LARGE SCALE GENOMIC DNA]</scope>
    <source>
        <strain evidence="4 5">CCY0110</strain>
    </source>
</reference>
<dbReference type="Proteomes" id="UP000003781">
    <property type="component" value="Unassembled WGS sequence"/>
</dbReference>
<dbReference type="InterPro" id="IPR010404">
    <property type="entry name" value="CpcT/CpeT"/>
</dbReference>
<dbReference type="Pfam" id="PF06206">
    <property type="entry name" value="CpeT"/>
    <property type="match status" value="1"/>
</dbReference>
<comment type="similarity">
    <text evidence="1 3">Belongs to the CpcT/CpeT biliprotein lyase family.</text>
</comment>
<comment type="function">
    <text evidence="3">Covalently attaches a chromophore to Cys residue(s) of phycobiliproteins.</text>
</comment>
<comment type="caution">
    <text evidence="4">The sequence shown here is derived from an EMBL/GenBank/DDBJ whole genome shotgun (WGS) entry which is preliminary data.</text>
</comment>
<dbReference type="EMBL" id="AAXW01000013">
    <property type="protein sequence ID" value="EAZ91486.1"/>
    <property type="molecule type" value="Genomic_DNA"/>
</dbReference>
<accession>A3IPJ6</accession>
<evidence type="ECO:0000256" key="2">
    <source>
        <dbReference type="ARBA" id="ARBA00023239"/>
    </source>
</evidence>
<dbReference type="EC" id="4.-.-.-" evidence="3"/>
<dbReference type="HAMAP" id="MF_01460">
    <property type="entry name" value="Chrphore_lyase_CpxT"/>
    <property type="match status" value="1"/>
</dbReference>
<gene>
    <name evidence="3" type="primary">cpcT</name>
    <name evidence="4" type="ORF">CY0110_13236</name>
</gene>
<dbReference type="GO" id="GO:0017006">
    <property type="term" value="P:protein-tetrapyrrole linkage"/>
    <property type="evidence" value="ECO:0007669"/>
    <property type="project" value="UniProtKB-UniRule"/>
</dbReference>
<dbReference type="AlphaFoldDB" id="A3IPJ6"/>
<dbReference type="CDD" id="cd16338">
    <property type="entry name" value="CpcT"/>
    <property type="match status" value="1"/>
</dbReference>
<dbReference type="eggNOG" id="ENOG502Z877">
    <property type="taxonomic scope" value="Bacteria"/>
</dbReference>
<sequence>MSHATDIKTLARWMCSDFSNQEQAFENPPFYAHIRVCIRPLPVDNFPEPSLFLEQAYDYALNQPYRVRVLQLKIVDNRIELENYKLKEKEAFLGASRQPEKLKEITPDDIELMQGCDMFVDWTGTSFKGTVKPGRNCRIVRKGKETYLDNSFEINEHQLISLDRGYDPVTNELVWGSVAGPFHFERRQSFADEVKF</sequence>
<evidence type="ECO:0000313" key="4">
    <source>
        <dbReference type="EMBL" id="EAZ91486.1"/>
    </source>
</evidence>
<dbReference type="GO" id="GO:0016829">
    <property type="term" value="F:lyase activity"/>
    <property type="evidence" value="ECO:0007669"/>
    <property type="project" value="UniProtKB-KW"/>
</dbReference>
<protein>
    <recommendedName>
        <fullName evidence="3">Chromophore lyase CpcT/CpeT</fullName>
        <ecNumber evidence="3">4.-.-.-</ecNumber>
    </recommendedName>
</protein>
<dbReference type="InterPro" id="IPR038672">
    <property type="entry name" value="CpcT/CpeT_sf"/>
</dbReference>
<keyword evidence="2 3" id="KW-0456">Lyase</keyword>
<evidence type="ECO:0000256" key="1">
    <source>
        <dbReference type="ARBA" id="ARBA00008206"/>
    </source>
</evidence>
<evidence type="ECO:0000256" key="3">
    <source>
        <dbReference type="HAMAP-Rule" id="MF_01460"/>
    </source>
</evidence>
<dbReference type="PANTHER" id="PTHR35137:SF1">
    <property type="entry name" value="CHROMOPHORE LYASE CRL, CHLOROPLASTIC"/>
    <property type="match status" value="1"/>
</dbReference>
<proteinExistence type="inferred from homology"/>
<organism evidence="4 5">
    <name type="scientific">Crocosphaera chwakensis CCY0110</name>
    <dbReference type="NCBI Taxonomy" id="391612"/>
    <lineage>
        <taxon>Bacteria</taxon>
        <taxon>Bacillati</taxon>
        <taxon>Cyanobacteriota</taxon>
        <taxon>Cyanophyceae</taxon>
        <taxon>Oscillatoriophycideae</taxon>
        <taxon>Chroococcales</taxon>
        <taxon>Aphanothecaceae</taxon>
        <taxon>Crocosphaera</taxon>
        <taxon>Crocosphaera chwakensis</taxon>
    </lineage>
</organism>
<dbReference type="PANTHER" id="PTHR35137">
    <property type="entry name" value="CHROMOPHORE LYASE CRL, CHLOROPLASTIC"/>
    <property type="match status" value="1"/>
</dbReference>
<keyword evidence="5" id="KW-1185">Reference proteome</keyword>
<dbReference type="OrthoDB" id="509174at2"/>
<name>A3IPJ6_9CHRO</name>
<dbReference type="Gene3D" id="2.40.128.590">
    <property type="entry name" value="CpcT/CpeT domain"/>
    <property type="match status" value="1"/>
</dbReference>